<dbReference type="GO" id="GO:0005739">
    <property type="term" value="C:mitochondrion"/>
    <property type="evidence" value="ECO:0007669"/>
    <property type="project" value="TreeGrafter"/>
</dbReference>
<comment type="similarity">
    <text evidence="1">Belongs to the universal ribosomal protein uS17 family.</text>
</comment>
<accession>A0A6V2J805</accession>
<dbReference type="CDD" id="cd00364">
    <property type="entry name" value="Ribosomal_uS17"/>
    <property type="match status" value="1"/>
</dbReference>
<organism evidence="5">
    <name type="scientific">Ditylum brightwellii</name>
    <dbReference type="NCBI Taxonomy" id="49249"/>
    <lineage>
        <taxon>Eukaryota</taxon>
        <taxon>Sar</taxon>
        <taxon>Stramenopiles</taxon>
        <taxon>Ochrophyta</taxon>
        <taxon>Bacillariophyta</taxon>
        <taxon>Mediophyceae</taxon>
        <taxon>Lithodesmiophycidae</taxon>
        <taxon>Lithodesmiales</taxon>
        <taxon>Lithodesmiaceae</taxon>
        <taxon>Ditylum</taxon>
    </lineage>
</organism>
<evidence type="ECO:0000256" key="2">
    <source>
        <dbReference type="ARBA" id="ARBA00022980"/>
    </source>
</evidence>
<dbReference type="InterPro" id="IPR000266">
    <property type="entry name" value="Ribosomal_uS17"/>
</dbReference>
<sequence>MASTRMSSTFVRRAIAASTTATAPSNALAAAVCSTTHVPLVAKNYTTIATTTTTSTPLQMFTQESQVLPHSILLTKQQQSFFSTQPSIINNNTEDDVPLVYTYKEDVSKMTNEQLSDNTTIPGWSLIHTPPRHKRDAPRGSMVGTVVSDKMQKTVNVAVDRYRIVPKYGKRKKYTRKFMAHDEKEVCSVGDLVMIVPCQKLSRHKHFMVKEIIRAKGQL</sequence>
<evidence type="ECO:0008006" key="6">
    <source>
        <dbReference type="Google" id="ProtNLM"/>
    </source>
</evidence>
<evidence type="ECO:0000256" key="1">
    <source>
        <dbReference type="ARBA" id="ARBA00010254"/>
    </source>
</evidence>
<dbReference type="GO" id="GO:0005840">
    <property type="term" value="C:ribosome"/>
    <property type="evidence" value="ECO:0007669"/>
    <property type="project" value="UniProtKB-KW"/>
</dbReference>
<dbReference type="GO" id="GO:1990904">
    <property type="term" value="C:ribonucleoprotein complex"/>
    <property type="evidence" value="ECO:0007669"/>
    <property type="project" value="UniProtKB-KW"/>
</dbReference>
<gene>
    <name evidence="4" type="ORF">DBRI00130_LOCUS26418</name>
    <name evidence="5" type="ORF">DBRI00130_LOCUS26419</name>
</gene>
<dbReference type="GO" id="GO:0006412">
    <property type="term" value="P:translation"/>
    <property type="evidence" value="ECO:0007669"/>
    <property type="project" value="InterPro"/>
</dbReference>
<dbReference type="EMBL" id="HBNS01033762">
    <property type="protein sequence ID" value="CAE4629120.1"/>
    <property type="molecule type" value="Transcribed_RNA"/>
</dbReference>
<evidence type="ECO:0000256" key="3">
    <source>
        <dbReference type="ARBA" id="ARBA00023274"/>
    </source>
</evidence>
<dbReference type="NCBIfam" id="NF004123">
    <property type="entry name" value="PRK05610.1"/>
    <property type="match status" value="1"/>
</dbReference>
<dbReference type="Pfam" id="PF00366">
    <property type="entry name" value="Ribosomal_S17"/>
    <property type="match status" value="1"/>
</dbReference>
<dbReference type="SUPFAM" id="SSF50249">
    <property type="entry name" value="Nucleic acid-binding proteins"/>
    <property type="match status" value="1"/>
</dbReference>
<name>A0A6V2J805_9STRA</name>
<protein>
    <recommendedName>
        <fullName evidence="6">30S ribosomal protein S17, chloroplastic</fullName>
    </recommendedName>
</protein>
<keyword evidence="2" id="KW-0689">Ribosomal protein</keyword>
<reference evidence="5" key="1">
    <citation type="submission" date="2021-01" db="EMBL/GenBank/DDBJ databases">
        <authorList>
            <person name="Corre E."/>
            <person name="Pelletier E."/>
            <person name="Niang G."/>
            <person name="Scheremetjew M."/>
            <person name="Finn R."/>
            <person name="Kale V."/>
            <person name="Holt S."/>
            <person name="Cochrane G."/>
            <person name="Meng A."/>
            <person name="Brown T."/>
            <person name="Cohen L."/>
        </authorList>
    </citation>
    <scope>NUCLEOTIDE SEQUENCE</scope>
    <source>
        <strain evidence="5">GSO104</strain>
    </source>
</reference>
<proteinExistence type="inferred from homology"/>
<dbReference type="Gene3D" id="2.40.50.140">
    <property type="entry name" value="Nucleic acid-binding proteins"/>
    <property type="match status" value="1"/>
</dbReference>
<dbReference type="EMBL" id="HBNS01033763">
    <property type="protein sequence ID" value="CAE4629122.1"/>
    <property type="molecule type" value="Transcribed_RNA"/>
</dbReference>
<dbReference type="GO" id="GO:0003735">
    <property type="term" value="F:structural constituent of ribosome"/>
    <property type="evidence" value="ECO:0007669"/>
    <property type="project" value="InterPro"/>
</dbReference>
<evidence type="ECO:0000313" key="5">
    <source>
        <dbReference type="EMBL" id="CAE4629122.1"/>
    </source>
</evidence>
<keyword evidence="3" id="KW-0687">Ribonucleoprotein</keyword>
<dbReference type="PANTHER" id="PTHR10744">
    <property type="entry name" value="40S RIBOSOMAL PROTEIN S11 FAMILY MEMBER"/>
    <property type="match status" value="1"/>
</dbReference>
<evidence type="ECO:0000313" key="4">
    <source>
        <dbReference type="EMBL" id="CAE4629120.1"/>
    </source>
</evidence>
<dbReference type="AlphaFoldDB" id="A0A6V2J805"/>
<dbReference type="InterPro" id="IPR012340">
    <property type="entry name" value="NA-bd_OB-fold"/>
</dbReference>
<dbReference type="PANTHER" id="PTHR10744:SF1">
    <property type="entry name" value="SMALL RIBOSOMAL SUBUNIT PROTEIN US17M"/>
    <property type="match status" value="1"/>
</dbReference>